<evidence type="ECO:0000256" key="2">
    <source>
        <dbReference type="ARBA" id="ARBA00022741"/>
    </source>
</evidence>
<dbReference type="EC" id="6.3.5.-" evidence="6"/>
<dbReference type="NCBIfam" id="NF003107">
    <property type="entry name" value="PRK04028.1"/>
    <property type="match status" value="1"/>
</dbReference>
<dbReference type="GO" id="GO:0006412">
    <property type="term" value="P:translation"/>
    <property type="evidence" value="ECO:0007669"/>
    <property type="project" value="UniProtKB-UniRule"/>
</dbReference>
<dbReference type="Gene3D" id="1.10.150.380">
    <property type="entry name" value="GatB domain, N-terminal subdomain"/>
    <property type="match status" value="1"/>
</dbReference>
<keyword evidence="1 6" id="KW-0436">Ligase</keyword>
<gene>
    <name evidence="6" type="primary">gatE</name>
    <name evidence="8" type="ORF">Pyrde_1661</name>
</gene>
<accession>A0A0P0N5R2</accession>
<dbReference type="InterPro" id="IPR023168">
    <property type="entry name" value="GatB_Yqey_C_2"/>
</dbReference>
<evidence type="ECO:0000256" key="3">
    <source>
        <dbReference type="ARBA" id="ARBA00022840"/>
    </source>
</evidence>
<dbReference type="SMART" id="SM00845">
    <property type="entry name" value="GatB_Yqey"/>
    <property type="match status" value="1"/>
</dbReference>
<organism evidence="8 9">
    <name type="scientific">Pyrodictium delaneyi</name>
    <dbReference type="NCBI Taxonomy" id="1273541"/>
    <lineage>
        <taxon>Archaea</taxon>
        <taxon>Thermoproteota</taxon>
        <taxon>Thermoprotei</taxon>
        <taxon>Desulfurococcales</taxon>
        <taxon>Pyrodictiaceae</taxon>
        <taxon>Pyrodictium</taxon>
    </lineage>
</organism>
<dbReference type="FunFam" id="3.30.1360.30:FF:000003">
    <property type="entry name" value="Glutamyl-tRNA(Gln) amidotransferase subunit E"/>
    <property type="match status" value="1"/>
</dbReference>
<dbReference type="SUPFAM" id="SSF55261">
    <property type="entry name" value="GAD domain-like"/>
    <property type="match status" value="1"/>
</dbReference>
<dbReference type="Pfam" id="PF02938">
    <property type="entry name" value="GAD"/>
    <property type="match status" value="1"/>
</dbReference>
<dbReference type="Gene3D" id="3.30.1360.30">
    <property type="entry name" value="GAD-like domain"/>
    <property type="match status" value="1"/>
</dbReference>
<dbReference type="InterPro" id="IPR014746">
    <property type="entry name" value="Gln_synth/guanido_kin_cat_dom"/>
</dbReference>
<dbReference type="GO" id="GO:0005737">
    <property type="term" value="C:cytoplasm"/>
    <property type="evidence" value="ECO:0007669"/>
    <property type="project" value="InterPro"/>
</dbReference>
<dbReference type="InterPro" id="IPR042114">
    <property type="entry name" value="GatB_C_1"/>
</dbReference>
<protein>
    <recommendedName>
        <fullName evidence="6">Glutamyl-tRNA(Gln) amidotransferase subunit E</fullName>
        <shortName evidence="6">Glu-ADT subunit E</shortName>
        <ecNumber evidence="6">6.3.5.-</ecNumber>
    </recommendedName>
</protein>
<comment type="function">
    <text evidence="6">Allows the formation of correctly charged Gln-tRNA(Gln) through the transamidation of misacylated Glu-tRNA(Gln) in organisms which lack glutaminyl-tRNA synthetase. The reaction takes place in the presence of glutamine and ATP through an activated gamma-phospho-Glu-tRNA(Gln). The GatDE system is specific for glutamate and does not act on aspartate.</text>
</comment>
<dbReference type="GO" id="GO:0070681">
    <property type="term" value="P:glutaminyl-tRNAGln biosynthesis via transamidation"/>
    <property type="evidence" value="ECO:0007669"/>
    <property type="project" value="TreeGrafter"/>
</dbReference>
<dbReference type="InterPro" id="IPR003789">
    <property type="entry name" value="Asn/Gln_tRNA_amidoTrase-B-like"/>
</dbReference>
<dbReference type="RefSeq" id="WP_231656720.1">
    <property type="nucleotide sequence ID" value="NZ_CP013011.1"/>
</dbReference>
<keyword evidence="2 6" id="KW-0547">Nucleotide-binding</keyword>
<dbReference type="InterPro" id="IPR004115">
    <property type="entry name" value="GAD-like_sf"/>
</dbReference>
<evidence type="ECO:0000256" key="1">
    <source>
        <dbReference type="ARBA" id="ARBA00022598"/>
    </source>
</evidence>
<feature type="domain" description="Asn/Gln amidotransferase" evidence="7">
    <location>
        <begin position="498"/>
        <end position="642"/>
    </location>
</feature>
<dbReference type="PATRIC" id="fig|1273541.4.peg.1770"/>
<evidence type="ECO:0000256" key="5">
    <source>
        <dbReference type="ARBA" id="ARBA00047913"/>
    </source>
</evidence>
<dbReference type="GO" id="GO:0016740">
    <property type="term" value="F:transferase activity"/>
    <property type="evidence" value="ECO:0007669"/>
    <property type="project" value="UniProtKB-KW"/>
</dbReference>
<evidence type="ECO:0000313" key="9">
    <source>
        <dbReference type="Proteomes" id="UP000058613"/>
    </source>
</evidence>
<dbReference type="GO" id="GO:0004812">
    <property type="term" value="F:aminoacyl-tRNA ligase activity"/>
    <property type="evidence" value="ECO:0007669"/>
    <property type="project" value="InterPro"/>
</dbReference>
<dbReference type="STRING" id="1273541.Pyrde_1661"/>
<dbReference type="GeneID" id="26100001"/>
<evidence type="ECO:0000259" key="7">
    <source>
        <dbReference type="SMART" id="SM00845"/>
    </source>
</evidence>
<comment type="similarity">
    <text evidence="6">Belongs to the GatB/GatE family. GatE subfamily.</text>
</comment>
<comment type="subunit">
    <text evidence="6">Heterodimer of GatD and GatE.</text>
</comment>
<dbReference type="PANTHER" id="PTHR11659">
    <property type="entry name" value="GLUTAMYL-TRNA GLN AMIDOTRANSFERASE SUBUNIT B MITOCHONDRIAL AND PROKARYOTIC PET112-RELATED"/>
    <property type="match status" value="1"/>
</dbReference>
<dbReference type="Pfam" id="PF02934">
    <property type="entry name" value="GatB_N"/>
    <property type="match status" value="1"/>
</dbReference>
<evidence type="ECO:0000313" key="8">
    <source>
        <dbReference type="EMBL" id="ALL01704.1"/>
    </source>
</evidence>
<comment type="catalytic activity">
    <reaction evidence="5 6">
        <text>L-glutamyl-tRNA(Gln) + L-glutamine + ATP + H2O = L-glutaminyl-tRNA(Gln) + L-glutamate + ADP + phosphate + H(+)</text>
        <dbReference type="Rhea" id="RHEA:17521"/>
        <dbReference type="Rhea" id="RHEA-COMP:9681"/>
        <dbReference type="Rhea" id="RHEA-COMP:9684"/>
        <dbReference type="ChEBI" id="CHEBI:15377"/>
        <dbReference type="ChEBI" id="CHEBI:15378"/>
        <dbReference type="ChEBI" id="CHEBI:29985"/>
        <dbReference type="ChEBI" id="CHEBI:30616"/>
        <dbReference type="ChEBI" id="CHEBI:43474"/>
        <dbReference type="ChEBI" id="CHEBI:58359"/>
        <dbReference type="ChEBI" id="CHEBI:78520"/>
        <dbReference type="ChEBI" id="CHEBI:78521"/>
        <dbReference type="ChEBI" id="CHEBI:456216"/>
    </reaction>
</comment>
<dbReference type="Pfam" id="PF02637">
    <property type="entry name" value="GatB_Yqey"/>
    <property type="match status" value="1"/>
</dbReference>
<dbReference type="KEGG" id="pdl:Pyrde_1661"/>
<dbReference type="GO" id="GO:0005524">
    <property type="term" value="F:ATP binding"/>
    <property type="evidence" value="ECO:0007669"/>
    <property type="project" value="UniProtKB-KW"/>
</dbReference>
<evidence type="ECO:0000256" key="6">
    <source>
        <dbReference type="HAMAP-Rule" id="MF_00588"/>
    </source>
</evidence>
<dbReference type="PROSITE" id="PS01234">
    <property type="entry name" value="GATB"/>
    <property type="match status" value="1"/>
</dbReference>
<keyword evidence="4 6" id="KW-0648">Protein biosynthesis</keyword>
<keyword evidence="3 6" id="KW-0067">ATP-binding</keyword>
<dbReference type="HAMAP" id="MF_00588">
    <property type="entry name" value="GatE"/>
    <property type="match status" value="1"/>
</dbReference>
<dbReference type="InterPro" id="IPR029351">
    <property type="entry name" value="GAD_dom"/>
</dbReference>
<dbReference type="InterPro" id="IPR006075">
    <property type="entry name" value="Asn/Gln-tRNA_Trfase_suB/E_cat"/>
</dbReference>
<sequence length="648" mass="71840">MIEPKVDVSKYDPRELGLKAGLEIHQQLDTRHKLFCSCPTRLVGEDDPKDEFVRQLRPTRSELGEVDIAALFEWRKGRLYHYHAPRTSSCLVEADEEPPHEINKEAVIIGLAIALALGSSPVDEIYVMRKIVIDGSNTTGFQRTAIVALGGEIELQSGKRIGIQTIAIEEDAARKLGEEGRYTHYMLDRLGIPLIEISTAPDIETPEEAYEAALTIGQLLRLTGKVKRGIGTIRQDLNVSIRGGVKTEIKGVQRLDLLPKIVLYEAIRQKRLLEIRDELRSRGVKKEALKSVEIVDVTNVFRNTKSKIISKVVKKGGKVLAVKLPGFHGILGVEVQPGRRFGTELADYARFWGGVDGIFHTDELPGYGITAEEVEELYKATKAVKGRDAVVIVADEESKARKALQAVLERARIALEGIPKETRAAKEDGTTRFMRPQPGSARMYPETDIPPLEVTEELLEEARKIVPEKPTEKLEKLKKLYGLSDDLARQIIRDVRLDLFEKLAAKYGDKVHPSYIASIFTNILRSLAREGIPVDNLDDSQIEEALAAVANGRIAKDAIPELLSYLAKNPGTSVEAAIKALGIETVDMSTVEKMVEEAVKALENEIRARGYAALSKVMGRVMPKLRGKVDGKVVADIAKRKIAEILKQ</sequence>
<dbReference type="Gene3D" id="1.10.10.410">
    <property type="match status" value="1"/>
</dbReference>
<dbReference type="SUPFAM" id="SSF55931">
    <property type="entry name" value="Glutamine synthetase/guanido kinase"/>
    <property type="match status" value="1"/>
</dbReference>
<reference evidence="8 9" key="1">
    <citation type="submission" date="2015-10" db="EMBL/GenBank/DDBJ databases">
        <title>Complete genome sequence of hyperthermophilic archaeon Pyrodictium delaneyi Su06.</title>
        <authorList>
            <person name="Jung J.-H."/>
            <person name="Lin J."/>
            <person name="Holden J.F."/>
            <person name="Park C.-S."/>
        </authorList>
    </citation>
    <scope>NUCLEOTIDE SEQUENCE [LARGE SCALE GENOMIC DNA]</scope>
    <source>
        <strain evidence="8 9">Su06</strain>
    </source>
</reference>
<dbReference type="EMBL" id="CP013011">
    <property type="protein sequence ID" value="ALL01704.1"/>
    <property type="molecule type" value="Genomic_DNA"/>
</dbReference>
<name>A0A0P0N5R2_9CREN</name>
<dbReference type="AlphaFoldDB" id="A0A0P0N5R2"/>
<dbReference type="InterPro" id="IPR018027">
    <property type="entry name" value="Asn/Gln_amidotransferase"/>
</dbReference>
<dbReference type="InterPro" id="IPR004414">
    <property type="entry name" value="GatE"/>
</dbReference>
<keyword evidence="8" id="KW-0808">Transferase</keyword>
<proteinExistence type="inferred from homology"/>
<dbReference type="PANTHER" id="PTHR11659:SF2">
    <property type="entry name" value="GLUTAMYL-TRNA(GLN) AMIDOTRANSFERASE SUBUNIT E"/>
    <property type="match status" value="1"/>
</dbReference>
<evidence type="ECO:0000256" key="4">
    <source>
        <dbReference type="ARBA" id="ARBA00022917"/>
    </source>
</evidence>
<dbReference type="NCBIfam" id="TIGR00134">
    <property type="entry name" value="gatE_arch"/>
    <property type="match status" value="1"/>
</dbReference>
<dbReference type="GO" id="GO:0050567">
    <property type="term" value="F:glutaminyl-tRNA synthase (glutamine-hydrolyzing) activity"/>
    <property type="evidence" value="ECO:0007669"/>
    <property type="project" value="UniProtKB-UniRule"/>
</dbReference>
<dbReference type="SUPFAM" id="SSF89095">
    <property type="entry name" value="GatB/YqeY motif"/>
    <property type="match status" value="1"/>
</dbReference>
<dbReference type="InterPro" id="IPR017959">
    <property type="entry name" value="Asn/Gln-tRNA_amidoTrfase_suB/E"/>
</dbReference>
<dbReference type="Proteomes" id="UP000058613">
    <property type="component" value="Chromosome"/>
</dbReference>
<dbReference type="InterPro" id="IPR017958">
    <property type="entry name" value="Gln-tRNA_amidoTrfase_suB_CS"/>
</dbReference>